<evidence type="ECO:0000313" key="13">
    <source>
        <dbReference type="Proteomes" id="UP000676409"/>
    </source>
</evidence>
<dbReference type="InterPro" id="IPR006151">
    <property type="entry name" value="Shikm_DH/Glu-tRNA_Rdtase"/>
</dbReference>
<dbReference type="Proteomes" id="UP000676409">
    <property type="component" value="Chromosome"/>
</dbReference>
<dbReference type="EC" id="1.1.1.25" evidence="2 8"/>
<dbReference type="GO" id="GO:0004764">
    <property type="term" value="F:shikimate 3-dehydrogenase (NADP+) activity"/>
    <property type="evidence" value="ECO:0007669"/>
    <property type="project" value="UniProtKB-UniRule"/>
</dbReference>
<dbReference type="Pfam" id="PF18317">
    <property type="entry name" value="SDH_C"/>
    <property type="match status" value="1"/>
</dbReference>
<keyword evidence="5 8" id="KW-0560">Oxidoreductase</keyword>
<dbReference type="PANTHER" id="PTHR21089">
    <property type="entry name" value="SHIKIMATE DEHYDROGENASE"/>
    <property type="match status" value="1"/>
</dbReference>
<dbReference type="NCBIfam" id="TIGR00507">
    <property type="entry name" value="aroE"/>
    <property type="match status" value="1"/>
</dbReference>
<dbReference type="CDD" id="cd01065">
    <property type="entry name" value="NAD_bind_Shikimate_DH"/>
    <property type="match status" value="1"/>
</dbReference>
<dbReference type="SUPFAM" id="SSF51735">
    <property type="entry name" value="NAD(P)-binding Rossmann-fold domains"/>
    <property type="match status" value="1"/>
</dbReference>
<comment type="subunit">
    <text evidence="8">Homodimer.</text>
</comment>
<dbReference type="InterPro" id="IPR022893">
    <property type="entry name" value="Shikimate_DH_fam"/>
</dbReference>
<feature type="binding site" evidence="8">
    <location>
        <begin position="159"/>
        <end position="164"/>
    </location>
    <ligand>
        <name>NADP(+)</name>
        <dbReference type="ChEBI" id="CHEBI:58349"/>
    </ligand>
</feature>
<feature type="domain" description="Shikimate dehydrogenase substrate binding N-terminal" evidence="10">
    <location>
        <begin position="13"/>
        <end position="94"/>
    </location>
</feature>
<comment type="caution">
    <text evidence="8">Lacks conserved residue(s) required for the propagation of feature annotation.</text>
</comment>
<evidence type="ECO:0000259" key="11">
    <source>
        <dbReference type="Pfam" id="PF18317"/>
    </source>
</evidence>
<dbReference type="GO" id="GO:0019632">
    <property type="term" value="P:shikimate metabolic process"/>
    <property type="evidence" value="ECO:0007669"/>
    <property type="project" value="InterPro"/>
</dbReference>
<dbReference type="SUPFAM" id="SSF53223">
    <property type="entry name" value="Aminoacid dehydrogenase-like, N-terminal domain"/>
    <property type="match status" value="1"/>
</dbReference>
<evidence type="ECO:0000259" key="9">
    <source>
        <dbReference type="Pfam" id="PF01488"/>
    </source>
</evidence>
<comment type="function">
    <text evidence="8">Involved in the biosynthesis of the chorismate, which leads to the biosynthesis of aromatic amino acids. Catalyzes the reversible NADPH linked reduction of 3-dehydroshikimate (DHSA) to yield shikimate (SA).</text>
</comment>
<dbReference type="InterPro" id="IPR011342">
    <property type="entry name" value="Shikimate_DH"/>
</dbReference>
<name>A0A975ITE7_9CAUL</name>
<dbReference type="GO" id="GO:0005829">
    <property type="term" value="C:cytosol"/>
    <property type="evidence" value="ECO:0007669"/>
    <property type="project" value="TreeGrafter"/>
</dbReference>
<dbReference type="GO" id="GO:0050661">
    <property type="term" value="F:NADP binding"/>
    <property type="evidence" value="ECO:0007669"/>
    <property type="project" value="InterPro"/>
</dbReference>
<evidence type="ECO:0000256" key="4">
    <source>
        <dbReference type="ARBA" id="ARBA00022857"/>
    </source>
</evidence>
<dbReference type="InterPro" id="IPR013708">
    <property type="entry name" value="Shikimate_DH-bd_N"/>
</dbReference>
<dbReference type="HAMAP" id="MF_00222">
    <property type="entry name" value="Shikimate_DH_AroE"/>
    <property type="match status" value="1"/>
</dbReference>
<reference evidence="12" key="1">
    <citation type="submission" date="2021-04" db="EMBL/GenBank/DDBJ databases">
        <title>The complete genome sequence of Caulobacter sp. S6.</title>
        <authorList>
            <person name="Tang Y."/>
            <person name="Ouyang W."/>
            <person name="Liu Q."/>
            <person name="Huang B."/>
            <person name="Guo Z."/>
            <person name="Lei P."/>
        </authorList>
    </citation>
    <scope>NUCLEOTIDE SEQUENCE</scope>
    <source>
        <strain evidence="12">S6</strain>
    </source>
</reference>
<dbReference type="Pfam" id="PF08501">
    <property type="entry name" value="Shikimate_dh_N"/>
    <property type="match status" value="1"/>
</dbReference>
<feature type="domain" description="SDH C-terminal" evidence="11">
    <location>
        <begin position="247"/>
        <end position="276"/>
    </location>
</feature>
<proteinExistence type="inferred from homology"/>
<keyword evidence="4 8" id="KW-0521">NADP</keyword>
<evidence type="ECO:0000256" key="5">
    <source>
        <dbReference type="ARBA" id="ARBA00023002"/>
    </source>
</evidence>
<protein>
    <recommendedName>
        <fullName evidence="2 8">Shikimate dehydrogenase (NADP(+))</fullName>
        <shortName evidence="8">SDH</shortName>
        <ecNumber evidence="2 8">1.1.1.25</ecNumber>
    </recommendedName>
</protein>
<feature type="binding site" evidence="8">
    <location>
        <begin position="135"/>
        <end position="139"/>
    </location>
    <ligand>
        <name>NADP(+)</name>
        <dbReference type="ChEBI" id="CHEBI:58349"/>
    </ligand>
</feature>
<keyword evidence="13" id="KW-1185">Reference proteome</keyword>
<dbReference type="Gene3D" id="3.40.50.10860">
    <property type="entry name" value="Leucine Dehydrogenase, chain A, domain 1"/>
    <property type="match status" value="1"/>
</dbReference>
<feature type="binding site" evidence="8">
    <location>
        <position position="224"/>
    </location>
    <ligand>
        <name>NADP(+)</name>
        <dbReference type="ChEBI" id="CHEBI:58349"/>
    </ligand>
</feature>
<dbReference type="InterPro" id="IPR036291">
    <property type="entry name" value="NAD(P)-bd_dom_sf"/>
</dbReference>
<evidence type="ECO:0000256" key="6">
    <source>
        <dbReference type="ARBA" id="ARBA00023141"/>
    </source>
</evidence>
<dbReference type="Pfam" id="PF01488">
    <property type="entry name" value="Shikimate_DH"/>
    <property type="match status" value="1"/>
</dbReference>
<feature type="binding site" evidence="8">
    <location>
        <position position="93"/>
    </location>
    <ligand>
        <name>shikimate</name>
        <dbReference type="ChEBI" id="CHEBI:36208"/>
    </ligand>
</feature>
<evidence type="ECO:0000256" key="1">
    <source>
        <dbReference type="ARBA" id="ARBA00004871"/>
    </source>
</evidence>
<dbReference type="PANTHER" id="PTHR21089:SF1">
    <property type="entry name" value="BIFUNCTIONAL 3-DEHYDROQUINATE DEHYDRATASE_SHIKIMATE DEHYDROGENASE, CHLOROPLASTIC"/>
    <property type="match status" value="1"/>
</dbReference>
<sequence>MSGISGATRLAAVVGRPVRHSLSPLIHNAWLAAAGIDGAYLALSPSEEGFPHLVEGLRGSSLAGINVTLPFKEAALAAADVASTRAQLAGAANLLLFAEDGSVQADNTDGQGLLGAFASQASGFDPAAAPVVILGAGGAARGAAAAFVLAGAPKVRLVNRTKGRAEAIAHALGEAVSAHAWSELPGLLDDAGALVNATSLGLEGQAPLEIELDPLPASAPVMDMVYRPLTTRLLEDAAGAGHPVVDGLEMLILQAAPSFEAFFGQAPPAGVDVRALALAALEQDA</sequence>
<dbReference type="EMBL" id="CP073078">
    <property type="protein sequence ID" value="QUD86655.1"/>
    <property type="molecule type" value="Genomic_DNA"/>
</dbReference>
<dbReference type="InterPro" id="IPR046346">
    <property type="entry name" value="Aminoacid_DH-like_N_sf"/>
</dbReference>
<keyword evidence="6 8" id="KW-0057">Aromatic amino acid biosynthesis</keyword>
<dbReference type="KEGG" id="caul:KCG34_16420"/>
<feature type="binding site" evidence="8">
    <location>
        <position position="247"/>
    </location>
    <ligand>
        <name>NADP(+)</name>
        <dbReference type="ChEBI" id="CHEBI:58349"/>
    </ligand>
</feature>
<keyword evidence="3 8" id="KW-0028">Amino-acid biosynthesis</keyword>
<feature type="binding site" evidence="8">
    <location>
        <position position="254"/>
    </location>
    <ligand>
        <name>shikimate</name>
        <dbReference type="ChEBI" id="CHEBI:36208"/>
    </ligand>
</feature>
<dbReference type="GO" id="GO:0008652">
    <property type="term" value="P:amino acid biosynthetic process"/>
    <property type="evidence" value="ECO:0007669"/>
    <property type="project" value="UniProtKB-KW"/>
</dbReference>
<organism evidence="12 13">
    <name type="scientific">Phenylobacterium montanum</name>
    <dbReference type="NCBI Taxonomy" id="2823693"/>
    <lineage>
        <taxon>Bacteria</taxon>
        <taxon>Pseudomonadati</taxon>
        <taxon>Pseudomonadota</taxon>
        <taxon>Alphaproteobacteria</taxon>
        <taxon>Caulobacterales</taxon>
        <taxon>Caulobacteraceae</taxon>
        <taxon>Phenylobacterium</taxon>
    </lineage>
</organism>
<evidence type="ECO:0000256" key="2">
    <source>
        <dbReference type="ARBA" id="ARBA00012962"/>
    </source>
</evidence>
<dbReference type="InterPro" id="IPR041121">
    <property type="entry name" value="SDH_C"/>
</dbReference>
<dbReference type="AlphaFoldDB" id="A0A975ITE7"/>
<comment type="similarity">
    <text evidence="8">Belongs to the shikimate dehydrogenase family.</text>
</comment>
<feature type="domain" description="Quinate/shikimate 5-dehydrogenase/glutamyl-tRNA reductase" evidence="9">
    <location>
        <begin position="127"/>
        <end position="199"/>
    </location>
</feature>
<dbReference type="Gene3D" id="3.40.50.720">
    <property type="entry name" value="NAD(P)-binding Rossmann-like Domain"/>
    <property type="match status" value="1"/>
</dbReference>
<dbReference type="GO" id="GO:0009073">
    <property type="term" value="P:aromatic amino acid family biosynthetic process"/>
    <property type="evidence" value="ECO:0007669"/>
    <property type="project" value="UniProtKB-KW"/>
</dbReference>
<evidence type="ECO:0000256" key="8">
    <source>
        <dbReference type="HAMAP-Rule" id="MF_00222"/>
    </source>
</evidence>
<feature type="binding site" evidence="8">
    <location>
        <begin position="21"/>
        <end position="23"/>
    </location>
    <ligand>
        <name>shikimate</name>
        <dbReference type="ChEBI" id="CHEBI:36208"/>
    </ligand>
</feature>
<evidence type="ECO:0000256" key="3">
    <source>
        <dbReference type="ARBA" id="ARBA00022605"/>
    </source>
</evidence>
<feature type="binding site" evidence="8">
    <location>
        <position position="109"/>
    </location>
    <ligand>
        <name>shikimate</name>
        <dbReference type="ChEBI" id="CHEBI:36208"/>
    </ligand>
</feature>
<evidence type="ECO:0000313" key="12">
    <source>
        <dbReference type="EMBL" id="QUD86655.1"/>
    </source>
</evidence>
<comment type="catalytic activity">
    <reaction evidence="7 8">
        <text>shikimate + NADP(+) = 3-dehydroshikimate + NADPH + H(+)</text>
        <dbReference type="Rhea" id="RHEA:17737"/>
        <dbReference type="ChEBI" id="CHEBI:15378"/>
        <dbReference type="ChEBI" id="CHEBI:16630"/>
        <dbReference type="ChEBI" id="CHEBI:36208"/>
        <dbReference type="ChEBI" id="CHEBI:57783"/>
        <dbReference type="ChEBI" id="CHEBI:58349"/>
        <dbReference type="EC" id="1.1.1.25"/>
    </reaction>
</comment>
<feature type="active site" description="Proton acceptor" evidence="8">
    <location>
        <position position="72"/>
    </location>
</feature>
<comment type="pathway">
    <text evidence="1 8">Metabolic intermediate biosynthesis; chorismate biosynthesis; chorismate from D-erythrose 4-phosphate and phosphoenolpyruvate: step 4/7.</text>
</comment>
<dbReference type="GO" id="GO:0009423">
    <property type="term" value="P:chorismate biosynthetic process"/>
    <property type="evidence" value="ECO:0007669"/>
    <property type="project" value="UniProtKB-UniRule"/>
</dbReference>
<feature type="binding site" evidence="8">
    <location>
        <position position="226"/>
    </location>
    <ligand>
        <name>shikimate</name>
        <dbReference type="ChEBI" id="CHEBI:36208"/>
    </ligand>
</feature>
<evidence type="ECO:0000259" key="10">
    <source>
        <dbReference type="Pfam" id="PF08501"/>
    </source>
</evidence>
<gene>
    <name evidence="8 12" type="primary">aroE</name>
    <name evidence="12" type="ORF">KCG34_16420</name>
</gene>
<accession>A0A975ITE7</accession>
<feature type="binding site" evidence="8">
    <location>
        <position position="68"/>
    </location>
    <ligand>
        <name>shikimate</name>
        <dbReference type="ChEBI" id="CHEBI:36208"/>
    </ligand>
</feature>
<dbReference type="RefSeq" id="WP_211936707.1">
    <property type="nucleotide sequence ID" value="NZ_CP073078.1"/>
</dbReference>
<evidence type="ECO:0000256" key="7">
    <source>
        <dbReference type="ARBA" id="ARBA00049442"/>
    </source>
</evidence>